<accession>A0A239KMI9</accession>
<dbReference type="AlphaFoldDB" id="A0A239KMI9"/>
<feature type="compositionally biased region" description="Gly residues" evidence="1">
    <location>
        <begin position="96"/>
        <end position="107"/>
    </location>
</feature>
<evidence type="ECO:0000313" key="2">
    <source>
        <dbReference type="EMBL" id="SNT18384.1"/>
    </source>
</evidence>
<dbReference type="OrthoDB" id="850191at2"/>
<feature type="compositionally biased region" description="Basic and acidic residues" evidence="1">
    <location>
        <begin position="280"/>
        <end position="295"/>
    </location>
</feature>
<feature type="compositionally biased region" description="Basic and acidic residues" evidence="1">
    <location>
        <begin position="244"/>
        <end position="260"/>
    </location>
</feature>
<dbReference type="EMBL" id="FZOQ01000029">
    <property type="protein sequence ID" value="SNT18384.1"/>
    <property type="molecule type" value="Genomic_DNA"/>
</dbReference>
<dbReference type="RefSeq" id="WP_089321392.1">
    <property type="nucleotide sequence ID" value="NZ_FZOQ01000029.1"/>
</dbReference>
<sequence>MERDSRYYDRDYRNRDYSDEFNEQLYNNDNRYNNYNSTNDYSRSNSYNNSSRGGDLDTYRSRYSSGGNYYGMRDENAAYRNVRSTGRTDFGSSGPAVGGAGGRGGYSGSNRNENEDHYRYGDPNPYMGYDRNGGYERTRGTGWRSSDDSASSDRDGFTREDSNYENGRRGRRFESLGRSRSSYDSDQGKRTWHPNDRRSYNIGTEDQYFDRSAWDHTRWDNNFDPSDSNRYSGRYQSDDDTDREDYRYSGRIQDVDREDNYATGLYSNNRSYLSDQENSDGDRYSRRERRDDRSGPDYSYRSPIRSYGRGEYRG</sequence>
<gene>
    <name evidence="2" type="ORF">SAMN06296052_12943</name>
</gene>
<evidence type="ECO:0000256" key="1">
    <source>
        <dbReference type="SAM" id="MobiDB-lite"/>
    </source>
</evidence>
<dbReference type="Proteomes" id="UP000198432">
    <property type="component" value="Unassembled WGS sequence"/>
</dbReference>
<name>A0A239KMI9_9BACT</name>
<feature type="compositionally biased region" description="Basic and acidic residues" evidence="1">
    <location>
        <begin position="133"/>
        <end position="199"/>
    </location>
</feature>
<evidence type="ECO:0000313" key="3">
    <source>
        <dbReference type="Proteomes" id="UP000198432"/>
    </source>
</evidence>
<keyword evidence="3" id="KW-1185">Reference proteome</keyword>
<protein>
    <submittedName>
        <fullName evidence="2">Uncharacterized protein</fullName>
    </submittedName>
</protein>
<feature type="compositionally biased region" description="Polar residues" evidence="1">
    <location>
        <begin position="265"/>
        <end position="276"/>
    </location>
</feature>
<feature type="region of interest" description="Disordered" evidence="1">
    <location>
        <begin position="84"/>
        <end position="204"/>
    </location>
</feature>
<feature type="compositionally biased region" description="Low complexity" evidence="1">
    <location>
        <begin position="26"/>
        <end position="52"/>
    </location>
</feature>
<reference evidence="3" key="1">
    <citation type="submission" date="2017-06" db="EMBL/GenBank/DDBJ databases">
        <authorList>
            <person name="Varghese N."/>
            <person name="Submissions S."/>
        </authorList>
    </citation>
    <scope>NUCLEOTIDE SEQUENCE [LARGE SCALE GENOMIC DNA]</scope>
    <source>
        <strain evidence="3">NKM1</strain>
    </source>
</reference>
<proteinExistence type="predicted"/>
<organism evidence="2 3">
    <name type="scientific">Pontibacter ummariensis</name>
    <dbReference type="NCBI Taxonomy" id="1610492"/>
    <lineage>
        <taxon>Bacteria</taxon>
        <taxon>Pseudomonadati</taxon>
        <taxon>Bacteroidota</taxon>
        <taxon>Cytophagia</taxon>
        <taxon>Cytophagales</taxon>
        <taxon>Hymenobacteraceae</taxon>
        <taxon>Pontibacter</taxon>
    </lineage>
</organism>
<feature type="region of interest" description="Disordered" evidence="1">
    <location>
        <begin position="25"/>
        <end position="59"/>
    </location>
</feature>
<feature type="region of interest" description="Disordered" evidence="1">
    <location>
        <begin position="225"/>
        <end position="314"/>
    </location>
</feature>
<feature type="compositionally biased region" description="Polar residues" evidence="1">
    <location>
        <begin position="225"/>
        <end position="235"/>
    </location>
</feature>